<evidence type="ECO:0000313" key="3">
    <source>
        <dbReference type="Proteomes" id="UP001519460"/>
    </source>
</evidence>
<comment type="caution">
    <text evidence="2">The sequence shown here is derived from an EMBL/GenBank/DDBJ whole genome shotgun (WGS) entry which is preliminary data.</text>
</comment>
<proteinExistence type="predicted"/>
<protein>
    <submittedName>
        <fullName evidence="2">Uncharacterized protein</fullName>
    </submittedName>
</protein>
<keyword evidence="3" id="KW-1185">Reference proteome</keyword>
<feature type="region of interest" description="Disordered" evidence="1">
    <location>
        <begin position="51"/>
        <end position="70"/>
    </location>
</feature>
<name>A0ABD0JAR4_9CAEN</name>
<accession>A0ABD0JAR4</accession>
<feature type="region of interest" description="Disordered" evidence="1">
    <location>
        <begin position="1"/>
        <end position="30"/>
    </location>
</feature>
<reference evidence="2 3" key="1">
    <citation type="journal article" date="2023" name="Sci. Data">
        <title>Genome assembly of the Korean intertidal mud-creeper Batillaria attramentaria.</title>
        <authorList>
            <person name="Patra A.K."/>
            <person name="Ho P.T."/>
            <person name="Jun S."/>
            <person name="Lee S.J."/>
            <person name="Kim Y."/>
            <person name="Won Y.J."/>
        </authorList>
    </citation>
    <scope>NUCLEOTIDE SEQUENCE [LARGE SCALE GENOMIC DNA]</scope>
    <source>
        <strain evidence="2">Wonlab-2016</strain>
    </source>
</reference>
<organism evidence="2 3">
    <name type="scientific">Batillaria attramentaria</name>
    <dbReference type="NCBI Taxonomy" id="370345"/>
    <lineage>
        <taxon>Eukaryota</taxon>
        <taxon>Metazoa</taxon>
        <taxon>Spiralia</taxon>
        <taxon>Lophotrochozoa</taxon>
        <taxon>Mollusca</taxon>
        <taxon>Gastropoda</taxon>
        <taxon>Caenogastropoda</taxon>
        <taxon>Sorbeoconcha</taxon>
        <taxon>Cerithioidea</taxon>
        <taxon>Batillariidae</taxon>
        <taxon>Batillaria</taxon>
    </lineage>
</organism>
<evidence type="ECO:0000256" key="1">
    <source>
        <dbReference type="SAM" id="MobiDB-lite"/>
    </source>
</evidence>
<dbReference type="AlphaFoldDB" id="A0ABD0JAR4"/>
<dbReference type="EMBL" id="JACVVK020000546">
    <property type="protein sequence ID" value="KAK7466764.1"/>
    <property type="molecule type" value="Genomic_DNA"/>
</dbReference>
<dbReference type="Proteomes" id="UP001519460">
    <property type="component" value="Unassembled WGS sequence"/>
</dbReference>
<evidence type="ECO:0000313" key="2">
    <source>
        <dbReference type="EMBL" id="KAK7466764.1"/>
    </source>
</evidence>
<gene>
    <name evidence="2" type="ORF">BaRGS_00037129</name>
</gene>
<sequence>MCASAGTVSPVDYGTSKSTSISPVRRTPASVGARRYRLSVSVRADHVSVASDGNDCASAGTVSPVDYGTD</sequence>